<evidence type="ECO:0000256" key="3">
    <source>
        <dbReference type="ARBA" id="ARBA00022989"/>
    </source>
</evidence>
<keyword evidence="5" id="KW-0479">Metal-binding</keyword>
<feature type="binding site" evidence="5">
    <location>
        <position position="82"/>
    </location>
    <ligand>
        <name>Zn(2+)</name>
        <dbReference type="ChEBI" id="CHEBI:29105"/>
    </ligand>
</feature>
<dbReference type="EMBL" id="CP036264">
    <property type="protein sequence ID" value="QEF98530.1"/>
    <property type="molecule type" value="Genomic_DNA"/>
</dbReference>
<dbReference type="GO" id="GO:0016020">
    <property type="term" value="C:membrane"/>
    <property type="evidence" value="ECO:0007669"/>
    <property type="project" value="UniProtKB-SubCell"/>
</dbReference>
<feature type="transmembrane region" description="Helical" evidence="7">
    <location>
        <begin position="150"/>
        <end position="168"/>
    </location>
</feature>
<feature type="transmembrane region" description="Helical" evidence="7">
    <location>
        <begin position="200"/>
        <end position="224"/>
    </location>
</feature>
<keyword evidence="5" id="KW-0862">Zinc</keyword>
<dbReference type="AlphaFoldDB" id="A0A5B9MEW2"/>
<evidence type="ECO:0000256" key="5">
    <source>
        <dbReference type="PIRSR" id="PIRSR604254-1"/>
    </source>
</evidence>
<feature type="transmembrane region" description="Helical" evidence="7">
    <location>
        <begin position="174"/>
        <end position="193"/>
    </location>
</feature>
<evidence type="ECO:0000256" key="6">
    <source>
        <dbReference type="SAM" id="MobiDB-lite"/>
    </source>
</evidence>
<evidence type="ECO:0000256" key="1">
    <source>
        <dbReference type="ARBA" id="ARBA00004141"/>
    </source>
</evidence>
<accession>A0A5B9MEW2</accession>
<reference evidence="8 9" key="1">
    <citation type="submission" date="2019-02" db="EMBL/GenBank/DDBJ databases">
        <title>Planctomycetal bacteria perform biofilm scaping via a novel small molecule.</title>
        <authorList>
            <person name="Jeske O."/>
            <person name="Boedeker C."/>
            <person name="Wiegand S."/>
            <person name="Breitling P."/>
            <person name="Kallscheuer N."/>
            <person name="Jogler M."/>
            <person name="Rohde M."/>
            <person name="Petersen J."/>
            <person name="Medema M.H."/>
            <person name="Surup F."/>
            <person name="Jogler C."/>
        </authorList>
    </citation>
    <scope>NUCLEOTIDE SEQUENCE [LARGE SCALE GENOMIC DNA]</scope>
    <source>
        <strain evidence="8 9">Mal15</strain>
    </source>
</reference>
<name>A0A5B9MEW2_9BACT</name>
<feature type="binding site" evidence="5">
    <location>
        <position position="202"/>
    </location>
    <ligand>
        <name>Zn(2+)</name>
        <dbReference type="ChEBI" id="CHEBI:29105"/>
    </ligand>
</feature>
<feature type="transmembrane region" description="Helical" evidence="7">
    <location>
        <begin position="60"/>
        <end position="80"/>
    </location>
</feature>
<feature type="transmembrane region" description="Helical" evidence="7">
    <location>
        <begin position="123"/>
        <end position="143"/>
    </location>
</feature>
<dbReference type="PANTHER" id="PTHR20855:SF3">
    <property type="entry name" value="LD03007P"/>
    <property type="match status" value="1"/>
</dbReference>
<dbReference type="PANTHER" id="PTHR20855">
    <property type="entry name" value="ADIPOR/PROGESTIN RECEPTOR-RELATED"/>
    <property type="match status" value="1"/>
</dbReference>
<evidence type="ECO:0000256" key="7">
    <source>
        <dbReference type="SAM" id="Phobius"/>
    </source>
</evidence>
<keyword evidence="9" id="KW-1185">Reference proteome</keyword>
<dbReference type="GO" id="GO:0046872">
    <property type="term" value="F:metal ion binding"/>
    <property type="evidence" value="ECO:0007669"/>
    <property type="project" value="UniProtKB-KW"/>
</dbReference>
<evidence type="ECO:0000313" key="8">
    <source>
        <dbReference type="EMBL" id="QEF98530.1"/>
    </source>
</evidence>
<comment type="subcellular location">
    <subcellularLocation>
        <location evidence="1">Membrane</location>
        <topology evidence="1">Multi-pass membrane protein</topology>
    </subcellularLocation>
</comment>
<feature type="region of interest" description="Disordered" evidence="6">
    <location>
        <begin position="1"/>
        <end position="24"/>
    </location>
</feature>
<keyword evidence="4 7" id="KW-0472">Membrane</keyword>
<keyword evidence="3 7" id="KW-1133">Transmembrane helix</keyword>
<dbReference type="InterPro" id="IPR004254">
    <property type="entry name" value="AdipoR/HlyIII-related"/>
</dbReference>
<evidence type="ECO:0000256" key="4">
    <source>
        <dbReference type="ARBA" id="ARBA00023136"/>
    </source>
</evidence>
<dbReference type="Proteomes" id="UP000321353">
    <property type="component" value="Chromosome"/>
</dbReference>
<protein>
    <submittedName>
        <fullName evidence="8">Hemolysin-III related</fullName>
    </submittedName>
</protein>
<dbReference type="Pfam" id="PF03006">
    <property type="entry name" value="HlyIII"/>
    <property type="match status" value="1"/>
</dbReference>
<feature type="transmembrane region" description="Helical" evidence="7">
    <location>
        <begin position="32"/>
        <end position="54"/>
    </location>
</feature>
<gene>
    <name evidence="8" type="ORF">Mal15_25820</name>
</gene>
<evidence type="ECO:0000313" key="9">
    <source>
        <dbReference type="Proteomes" id="UP000321353"/>
    </source>
</evidence>
<organism evidence="8 9">
    <name type="scientific">Stieleria maiorica</name>
    <dbReference type="NCBI Taxonomy" id="2795974"/>
    <lineage>
        <taxon>Bacteria</taxon>
        <taxon>Pseudomonadati</taxon>
        <taxon>Planctomycetota</taxon>
        <taxon>Planctomycetia</taxon>
        <taxon>Pirellulales</taxon>
        <taxon>Pirellulaceae</taxon>
        <taxon>Stieleria</taxon>
    </lineage>
</organism>
<proteinExistence type="predicted"/>
<evidence type="ECO:0000256" key="2">
    <source>
        <dbReference type="ARBA" id="ARBA00022692"/>
    </source>
</evidence>
<feature type="binding site" evidence="5">
    <location>
        <position position="206"/>
    </location>
    <ligand>
        <name>Zn(2+)</name>
        <dbReference type="ChEBI" id="CHEBI:29105"/>
    </ligand>
</feature>
<sequence>MKQYRFPQSLVNAPSPPHGNAPVRPDEEWANALTHGVAALSALLLGGWLVLDALPDNPGLAFACGAYIASVFATFSFSALSHTILKQPLLDTLRAWDQAMIYAMISGTYTPIIYRHAPDAVRVPLLTAIWVAAFAGIAGKLLLRHRVNNVATVSYLLLGWLPAIPLYGNVPSGLGWGMLLGGVLYTLGVIVLLNDSKLKYLHVVWHLFVISAALCHFMAIWWYVVA</sequence>
<dbReference type="KEGG" id="smam:Mal15_25820"/>
<keyword evidence="2 7" id="KW-0812">Transmembrane</keyword>